<dbReference type="Pfam" id="PF09725">
    <property type="entry name" value="Fra10Ac1"/>
    <property type="match status" value="1"/>
</dbReference>
<organism evidence="2 3">
    <name type="scientific">Neocallimastix californiae</name>
    <dbReference type="NCBI Taxonomy" id="1754190"/>
    <lineage>
        <taxon>Eukaryota</taxon>
        <taxon>Fungi</taxon>
        <taxon>Fungi incertae sedis</taxon>
        <taxon>Chytridiomycota</taxon>
        <taxon>Chytridiomycota incertae sedis</taxon>
        <taxon>Neocallimastigomycetes</taxon>
        <taxon>Neocallimastigales</taxon>
        <taxon>Neocallimastigaceae</taxon>
        <taxon>Neocallimastix</taxon>
    </lineage>
</organism>
<dbReference type="OrthoDB" id="197967at2759"/>
<comment type="caution">
    <text evidence="2">The sequence shown here is derived from an EMBL/GenBank/DDBJ whole genome shotgun (WGS) entry which is preliminary data.</text>
</comment>
<dbReference type="STRING" id="1754190.A0A1Y2E9D1"/>
<accession>A0A1Y2E9D1</accession>
<feature type="compositionally biased region" description="Basic residues" evidence="1">
    <location>
        <begin position="211"/>
        <end position="220"/>
    </location>
</feature>
<dbReference type="InterPro" id="IPR050645">
    <property type="entry name" value="Histidine_acid_phosphatase"/>
</dbReference>
<evidence type="ECO:0008006" key="4">
    <source>
        <dbReference type="Google" id="ProtNLM"/>
    </source>
</evidence>
<dbReference type="InterPro" id="IPR019129">
    <property type="entry name" value="Folate-sensitive_fs_Fra10Ac1"/>
</dbReference>
<name>A0A1Y2E9D1_9FUNG</name>
<dbReference type="AlphaFoldDB" id="A0A1Y2E9D1"/>
<sequence>MSDSLPGHFRIPISTGIQNSFRNNVKGLDAYSRHRKFINDYFQYYNGTKDKFKKVEKVQTEYDILKKEFKFIRTEEDNDDSTWEKRIAKKYYDKLYKEYCLANLVYYKEGKIALRWRIERELISGKGQFICGNVDCSESENLHSWEVNFAYKEDNMKKNALVKLRLCPKCSYKLNYKKIKQLKKQAKEEKRKRRHRHNSSDDSDSGSDRHSRSKKRKHHSSSSDNEHKHNKIDYVQQLIDEQEKAKEKEQEKEREKKKVKFNDDGSSSKDEIAALEKERNKKEEDDFRIQASEIWSKSLPKEEDEEKTKEEEYDEYFADLFS</sequence>
<dbReference type="GO" id="GO:0016791">
    <property type="term" value="F:phosphatase activity"/>
    <property type="evidence" value="ECO:0007669"/>
    <property type="project" value="TreeGrafter"/>
</dbReference>
<feature type="region of interest" description="Disordered" evidence="1">
    <location>
        <begin position="183"/>
        <end position="231"/>
    </location>
</feature>
<evidence type="ECO:0000313" key="3">
    <source>
        <dbReference type="Proteomes" id="UP000193920"/>
    </source>
</evidence>
<dbReference type="EMBL" id="MCOG01000046">
    <property type="protein sequence ID" value="ORY68152.1"/>
    <property type="molecule type" value="Genomic_DNA"/>
</dbReference>
<gene>
    <name evidence="2" type="ORF">LY90DRAFT_667625</name>
</gene>
<dbReference type="Proteomes" id="UP000193920">
    <property type="component" value="Unassembled WGS sequence"/>
</dbReference>
<proteinExistence type="predicted"/>
<evidence type="ECO:0000256" key="1">
    <source>
        <dbReference type="SAM" id="MobiDB-lite"/>
    </source>
</evidence>
<dbReference type="PANTHER" id="PTHR11567:SF25">
    <property type="entry name" value="PROTEIN FRA10AC1"/>
    <property type="match status" value="1"/>
</dbReference>
<keyword evidence="3" id="KW-1185">Reference proteome</keyword>
<feature type="compositionally biased region" description="Basic and acidic residues" evidence="1">
    <location>
        <begin position="244"/>
        <end position="288"/>
    </location>
</feature>
<feature type="compositionally biased region" description="Basic residues" evidence="1">
    <location>
        <begin position="183"/>
        <end position="197"/>
    </location>
</feature>
<feature type="region of interest" description="Disordered" evidence="1">
    <location>
        <begin position="244"/>
        <end position="313"/>
    </location>
</feature>
<dbReference type="PANTHER" id="PTHR11567">
    <property type="entry name" value="ACID PHOSPHATASE-RELATED"/>
    <property type="match status" value="1"/>
</dbReference>
<reference evidence="2 3" key="1">
    <citation type="submission" date="2016-08" db="EMBL/GenBank/DDBJ databases">
        <title>A Parts List for Fungal Cellulosomes Revealed by Comparative Genomics.</title>
        <authorList>
            <consortium name="DOE Joint Genome Institute"/>
            <person name="Haitjema C.H."/>
            <person name="Gilmore S.P."/>
            <person name="Henske J.K."/>
            <person name="Solomon K.V."/>
            <person name="De Groot R."/>
            <person name="Kuo A."/>
            <person name="Mondo S.J."/>
            <person name="Salamov A.A."/>
            <person name="Labutti K."/>
            <person name="Zhao Z."/>
            <person name="Chiniquy J."/>
            <person name="Barry K."/>
            <person name="Brewer H.M."/>
            <person name="Purvine S.O."/>
            <person name="Wright A.T."/>
            <person name="Boxma B."/>
            <person name="Van Alen T."/>
            <person name="Hackstein J.H."/>
            <person name="Baker S.E."/>
            <person name="Grigoriev I.V."/>
            <person name="O'Malley M.A."/>
        </authorList>
    </citation>
    <scope>NUCLEOTIDE SEQUENCE [LARGE SCALE GENOMIC DNA]</scope>
    <source>
        <strain evidence="2 3">G1</strain>
    </source>
</reference>
<protein>
    <recommendedName>
        <fullName evidence="4">Protein FRA10AC1</fullName>
    </recommendedName>
</protein>
<evidence type="ECO:0000313" key="2">
    <source>
        <dbReference type="EMBL" id="ORY68152.1"/>
    </source>
</evidence>